<reference evidence="1" key="1">
    <citation type="journal article" date="2012" name="Science">
        <title>Ecological populations of bacteria act as socially cohesive units of antibiotic production and resistance.</title>
        <authorList>
            <person name="Cordero O.X."/>
            <person name="Wildschutte H."/>
            <person name="Kirkup B."/>
            <person name="Proehl S."/>
            <person name="Ngo L."/>
            <person name="Hussain F."/>
            <person name="Le Roux F."/>
            <person name="Mincer T."/>
            <person name="Polz M.F."/>
        </authorList>
    </citation>
    <scope>NUCLEOTIDE SEQUENCE</scope>
    <source>
        <strain evidence="1">9CS106</strain>
    </source>
</reference>
<name>A0A1B1C3N5_9VIBR</name>
<dbReference type="AlphaFoldDB" id="A0A1B1C3N5"/>
<gene>
    <name evidence="1" type="ORF">A134_23280</name>
</gene>
<protein>
    <submittedName>
        <fullName evidence="1">Uncharacterized protein</fullName>
    </submittedName>
</protein>
<dbReference type="EMBL" id="CP016231">
    <property type="protein sequence ID" value="ANP79339.1"/>
    <property type="molecule type" value="Genomic_DNA"/>
</dbReference>
<accession>A0A1B1C3N5</accession>
<organism evidence="1">
    <name type="scientific">Vibrio crassostreae 9CS106</name>
    <dbReference type="NCBI Taxonomy" id="1191300"/>
    <lineage>
        <taxon>Bacteria</taxon>
        <taxon>Pseudomonadati</taxon>
        <taxon>Pseudomonadota</taxon>
        <taxon>Gammaproteobacteria</taxon>
        <taxon>Vibrionales</taxon>
        <taxon>Vibrionaceae</taxon>
        <taxon>Vibrio</taxon>
    </lineage>
</organism>
<reference evidence="1" key="2">
    <citation type="submission" date="2016-06" db="EMBL/GenBank/DDBJ databases">
        <title>Adaptive Radiation by Waves of Gene Transfer Leads to Fine-Scale Resource Partitioning in Marine Microbes.</title>
        <authorList>
            <person name="Hehemann J.-H."/>
            <person name="Arevalo P."/>
            <person name="Datta M.S."/>
            <person name="Yu X."/>
            <person name="Corzett C.H."/>
            <person name="Henschel A."/>
            <person name="Preheim S.P."/>
            <person name="Timberlake S."/>
            <person name="Alm E.J."/>
            <person name="Polz M.F."/>
        </authorList>
    </citation>
    <scope>NUCLEOTIDE SEQUENCE</scope>
    <source>
        <strain evidence="1">9CS106</strain>
    </source>
</reference>
<evidence type="ECO:0000313" key="1">
    <source>
        <dbReference type="EMBL" id="ANP79339.1"/>
    </source>
</evidence>
<sequence>MRTIEQSDLALKHRLAMARKSSGGSIPTHSIPILKKMLNEKQVSKKSITILFGVSYQELKSILRGEMTCKN</sequence>
<proteinExistence type="predicted"/>